<dbReference type="RefSeq" id="WP_201647605.1">
    <property type="nucleotide sequence ID" value="NZ_CP068053.1"/>
</dbReference>
<keyword evidence="2" id="KW-1185">Reference proteome</keyword>
<dbReference type="Proteomes" id="UP000595254">
    <property type="component" value="Chromosome"/>
</dbReference>
<proteinExistence type="predicted"/>
<reference evidence="1 2" key="1">
    <citation type="submission" date="2021-01" db="EMBL/GenBank/DDBJ databases">
        <title>FDA dAtabase for Regulatory Grade micrObial Sequences (FDA-ARGOS): Supporting development and validation of Infectious Disease Dx tests.</title>
        <authorList>
            <person name="Nelson B."/>
            <person name="Plummer A."/>
            <person name="Tallon L."/>
            <person name="Sadzewicz L."/>
            <person name="Zhao X."/>
            <person name="Boylan J."/>
            <person name="Ott S."/>
            <person name="Bowen H."/>
            <person name="Vavikolanu K."/>
            <person name="Mehta A."/>
            <person name="Aluvathingal J."/>
            <person name="Nadendla S."/>
            <person name="Myers T."/>
            <person name="Yan Y."/>
            <person name="Sichtig H."/>
        </authorList>
    </citation>
    <scope>NUCLEOTIDE SEQUENCE [LARGE SCALE GENOMIC DNA]</scope>
    <source>
        <strain evidence="1 2">FDAARGOS_1161</strain>
    </source>
</reference>
<organism evidence="1 2">
    <name type="scientific">Peribacillus psychrosaccharolyticus</name>
    <name type="common">Bacillus psychrosaccharolyticus</name>
    <dbReference type="NCBI Taxonomy" id="1407"/>
    <lineage>
        <taxon>Bacteria</taxon>
        <taxon>Bacillati</taxon>
        <taxon>Bacillota</taxon>
        <taxon>Bacilli</taxon>
        <taxon>Bacillales</taxon>
        <taxon>Bacillaceae</taxon>
        <taxon>Peribacillus</taxon>
    </lineage>
</organism>
<dbReference type="EMBL" id="CP068053">
    <property type="protein sequence ID" value="QQS99389.1"/>
    <property type="molecule type" value="Genomic_DNA"/>
</dbReference>
<accession>A0A974NKA2</accession>
<dbReference type="KEGG" id="ppsr:I6J18_17410"/>
<sequence length="51" mass="5534">MSYFKGILIALAVVIGGITSYYGFSADEETPIESTNLNEPYSVSRANTTQN</sequence>
<dbReference type="AlphaFoldDB" id="A0A974NKA2"/>
<evidence type="ECO:0000313" key="1">
    <source>
        <dbReference type="EMBL" id="QQS99389.1"/>
    </source>
</evidence>
<gene>
    <name evidence="1" type="ORF">I6J18_17410</name>
</gene>
<name>A0A974NKA2_PERPY</name>
<evidence type="ECO:0000313" key="2">
    <source>
        <dbReference type="Proteomes" id="UP000595254"/>
    </source>
</evidence>
<protein>
    <submittedName>
        <fullName evidence="1">Uncharacterized protein</fullName>
    </submittedName>
</protein>